<accession>A0A6I2F4X0</accession>
<comment type="caution">
    <text evidence="2">The sequence shown here is derived from an EMBL/GenBank/DDBJ whole genome shotgun (WGS) entry which is preliminary data.</text>
</comment>
<dbReference type="RefSeq" id="WP_153683736.1">
    <property type="nucleotide sequence ID" value="NZ_WJIF01000002.1"/>
</dbReference>
<keyword evidence="1" id="KW-0812">Transmembrane</keyword>
<sequence>MTDAAGRESFTRRRRAYAWASVVVIALFGVVAALLTSQWWPLALLLSLALPMIPVGSFRRSAR</sequence>
<name>A0A6I2F4X0_9MICO</name>
<feature type="transmembrane region" description="Helical" evidence="1">
    <location>
        <begin position="40"/>
        <end position="58"/>
    </location>
</feature>
<evidence type="ECO:0000313" key="2">
    <source>
        <dbReference type="EMBL" id="MRG59311.1"/>
    </source>
</evidence>
<feature type="transmembrane region" description="Helical" evidence="1">
    <location>
        <begin position="16"/>
        <end position="34"/>
    </location>
</feature>
<dbReference type="AlphaFoldDB" id="A0A6I2F4X0"/>
<dbReference type="EMBL" id="WJIF01000002">
    <property type="protein sequence ID" value="MRG59311.1"/>
    <property type="molecule type" value="Genomic_DNA"/>
</dbReference>
<proteinExistence type="predicted"/>
<protein>
    <submittedName>
        <fullName evidence="2">Uncharacterized protein</fullName>
    </submittedName>
</protein>
<dbReference type="Proteomes" id="UP000431080">
    <property type="component" value="Unassembled WGS sequence"/>
</dbReference>
<keyword evidence="1" id="KW-0472">Membrane</keyword>
<reference evidence="2 3" key="1">
    <citation type="submission" date="2019-10" db="EMBL/GenBank/DDBJ databases">
        <authorList>
            <person name="Nie G."/>
            <person name="Ming H."/>
            <person name="Yi B."/>
        </authorList>
    </citation>
    <scope>NUCLEOTIDE SEQUENCE [LARGE SCALE GENOMIC DNA]</scope>
    <source>
        <strain evidence="2 3">CFH 90414</strain>
    </source>
</reference>
<evidence type="ECO:0000256" key="1">
    <source>
        <dbReference type="SAM" id="Phobius"/>
    </source>
</evidence>
<keyword evidence="3" id="KW-1185">Reference proteome</keyword>
<organism evidence="2 3">
    <name type="scientific">Agromyces agglutinans</name>
    <dbReference type="NCBI Taxonomy" id="2662258"/>
    <lineage>
        <taxon>Bacteria</taxon>
        <taxon>Bacillati</taxon>
        <taxon>Actinomycetota</taxon>
        <taxon>Actinomycetes</taxon>
        <taxon>Micrococcales</taxon>
        <taxon>Microbacteriaceae</taxon>
        <taxon>Agromyces</taxon>
    </lineage>
</organism>
<gene>
    <name evidence="2" type="ORF">GE115_05415</name>
</gene>
<keyword evidence="1" id="KW-1133">Transmembrane helix</keyword>
<evidence type="ECO:0000313" key="3">
    <source>
        <dbReference type="Proteomes" id="UP000431080"/>
    </source>
</evidence>